<dbReference type="SUPFAM" id="SSF50630">
    <property type="entry name" value="Acid proteases"/>
    <property type="match status" value="1"/>
</dbReference>
<protein>
    <submittedName>
        <fullName evidence="2">Aspartyl protease family protein</fullName>
    </submittedName>
</protein>
<feature type="chain" id="PRO_5044212093" evidence="1">
    <location>
        <begin position="20"/>
        <end position="442"/>
    </location>
</feature>
<dbReference type="Gene3D" id="2.40.70.10">
    <property type="entry name" value="Acid Proteases"/>
    <property type="match status" value="1"/>
</dbReference>
<dbReference type="EMBL" id="AP035785">
    <property type="protein sequence ID" value="BFO70056.1"/>
    <property type="molecule type" value="Genomic_DNA"/>
</dbReference>
<dbReference type="PROSITE" id="PS00141">
    <property type="entry name" value="ASP_PROTEASE"/>
    <property type="match status" value="1"/>
</dbReference>
<dbReference type="InterPro" id="IPR034122">
    <property type="entry name" value="Retropepsin-like_bacterial"/>
</dbReference>
<dbReference type="AlphaFoldDB" id="A0AB33IQ64"/>
<name>A0AB33IQ64_9BACT</name>
<feature type="signal peptide" evidence="1">
    <location>
        <begin position="1"/>
        <end position="19"/>
    </location>
</feature>
<keyword evidence="2" id="KW-0645">Protease</keyword>
<dbReference type="GO" id="GO:0006508">
    <property type="term" value="P:proteolysis"/>
    <property type="evidence" value="ECO:0007669"/>
    <property type="project" value="UniProtKB-KW"/>
</dbReference>
<dbReference type="CDD" id="cd05483">
    <property type="entry name" value="retropepsin_like_bacteria"/>
    <property type="match status" value="1"/>
</dbReference>
<dbReference type="InterPro" id="IPR001969">
    <property type="entry name" value="Aspartic_peptidase_AS"/>
</dbReference>
<evidence type="ECO:0000313" key="2">
    <source>
        <dbReference type="EMBL" id="BFO70056.1"/>
    </source>
</evidence>
<proteinExistence type="predicted"/>
<gene>
    <name evidence="2" type="ORF">GTC17253_00220</name>
</gene>
<accession>A0AB33IQ64</accession>
<sequence length="442" mass="50775">MIRPFLIILSAICMLSCNAATEPSDDRVNSLIEQEDWFALDAEYTSLRPRIKDKTVRLTADAMLNYLQNKPHKAVAYLDTLLNRQFYHRHREAYYSLSMLRCRMLNNVGRYREATMALGKMTQERKAEGASEQDWRPLEDFQAQNKWLDQLPAPSLQRTKNDVSVPFTLQQMQAKNQETWVEKARKDFKGYLLTVEAYVNGQPLQMAFDTGASKTFLSEATAKRMGLRFLPDTITLNGYQQARRAFVDSLRVGQITYHNLIVYVGISSLNALIGTTIDAVLGLDFISAVSETQICFDQRRLIFPAQQTPLPASGRNLYIQNVPYIKANRGNEQLTFVFDTGDTTGSLYYKYFDRHRSEVLQTAERDSIAQVEYGRIYIREVYMLPRLTFTLGRTSVDIEQVYVDPKSHGWVSTADGRMGMDLVHRFRKTTINMSSMFVSVEQ</sequence>
<reference evidence="2" key="1">
    <citation type="submission" date="2024-07" db="EMBL/GenBank/DDBJ databases">
        <title>Complete genome sequence of Prevotella sp. YM-2024 GTC17253.</title>
        <authorList>
            <person name="Hayashi M."/>
            <person name="Muto Y."/>
            <person name="Tanaka K."/>
            <person name="Niwa H."/>
        </authorList>
    </citation>
    <scope>NUCLEOTIDE SEQUENCE</scope>
    <source>
        <strain evidence="2">GTC17253</strain>
    </source>
</reference>
<keyword evidence="1" id="KW-0732">Signal</keyword>
<organism evidence="2">
    <name type="scientific">Prevotella sp. GTC17253</name>
    <dbReference type="NCBI Taxonomy" id="3236793"/>
    <lineage>
        <taxon>Bacteria</taxon>
        <taxon>Pseudomonadati</taxon>
        <taxon>Bacteroidota</taxon>
        <taxon>Bacteroidia</taxon>
        <taxon>Bacteroidales</taxon>
        <taxon>Prevotellaceae</taxon>
        <taxon>Prevotella</taxon>
    </lineage>
</organism>
<dbReference type="InterPro" id="IPR021109">
    <property type="entry name" value="Peptidase_aspartic_dom_sf"/>
</dbReference>
<evidence type="ECO:0000256" key="1">
    <source>
        <dbReference type="SAM" id="SignalP"/>
    </source>
</evidence>
<dbReference type="GO" id="GO:0004190">
    <property type="term" value="F:aspartic-type endopeptidase activity"/>
    <property type="evidence" value="ECO:0007669"/>
    <property type="project" value="InterPro"/>
</dbReference>
<dbReference type="Pfam" id="PF13650">
    <property type="entry name" value="Asp_protease_2"/>
    <property type="match status" value="1"/>
</dbReference>
<keyword evidence="2" id="KW-0378">Hydrolase</keyword>